<dbReference type="EMBL" id="JANIEK010000013">
    <property type="protein sequence ID" value="MCT4794884.1"/>
    <property type="molecule type" value="Genomic_DNA"/>
</dbReference>
<organism evidence="1 2">
    <name type="scientific">Exiguobacterium alkaliphilum</name>
    <dbReference type="NCBI Taxonomy" id="1428684"/>
    <lineage>
        <taxon>Bacteria</taxon>
        <taxon>Bacillati</taxon>
        <taxon>Bacillota</taxon>
        <taxon>Bacilli</taxon>
        <taxon>Bacillales</taxon>
        <taxon>Bacillales Family XII. Incertae Sedis</taxon>
        <taxon>Exiguobacterium</taxon>
    </lineage>
</organism>
<protein>
    <submittedName>
        <fullName evidence="1">Carboxymuconolactone decarboxylase family protein</fullName>
    </submittedName>
</protein>
<sequence length="142" mass="15517">MSRIEPARNGDTPFERLLGHDEKVMRQWSALGDTLAGGGKLSTALKEQVRRTLAQQNGCDYCKAKGKPEPEAFDERTALAVGFADVFIQLKGDTPASSIRVLQDVFTDAEISELCAFIAFMTASQYVGAMLGLERENPLTSM</sequence>
<gene>
    <name evidence="1" type="ORF">NQG31_04965</name>
</gene>
<dbReference type="SUPFAM" id="SSF69118">
    <property type="entry name" value="AhpD-like"/>
    <property type="match status" value="1"/>
</dbReference>
<dbReference type="RefSeq" id="WP_034817916.1">
    <property type="nucleotide sequence ID" value="NZ_JANIEK010000013.1"/>
</dbReference>
<dbReference type="InterPro" id="IPR029032">
    <property type="entry name" value="AhpD-like"/>
</dbReference>
<accession>A0ABT2KV87</accession>
<keyword evidence="2" id="KW-1185">Reference proteome</keyword>
<comment type="caution">
    <text evidence="1">The sequence shown here is derived from an EMBL/GenBank/DDBJ whole genome shotgun (WGS) entry which is preliminary data.</text>
</comment>
<name>A0ABT2KV87_9BACL</name>
<proteinExistence type="predicted"/>
<evidence type="ECO:0000313" key="1">
    <source>
        <dbReference type="EMBL" id="MCT4794884.1"/>
    </source>
</evidence>
<dbReference type="Gene3D" id="1.20.1290.10">
    <property type="entry name" value="AhpD-like"/>
    <property type="match status" value="2"/>
</dbReference>
<reference evidence="1 2" key="1">
    <citation type="submission" date="2022-07" db="EMBL/GenBank/DDBJ databases">
        <title>Genomic and pangenome structural analysis of the polyextremophile Exiguobacterium.</title>
        <authorList>
            <person name="Shen L."/>
        </authorList>
    </citation>
    <scope>NUCLEOTIDE SEQUENCE [LARGE SCALE GENOMIC DNA]</scope>
    <source>
        <strain evidence="1 2">12_1</strain>
    </source>
</reference>
<dbReference type="Proteomes" id="UP001206821">
    <property type="component" value="Unassembled WGS sequence"/>
</dbReference>
<evidence type="ECO:0000313" key="2">
    <source>
        <dbReference type="Proteomes" id="UP001206821"/>
    </source>
</evidence>